<gene>
    <name evidence="3" type="ORF">A2Z10_02730</name>
</gene>
<sequence>MHNTHKTLAVGVVIASILMLVYYAVPANGISFGGTPNASLSQTKQSFTPPPAASPLRGGGGCGV</sequence>
<dbReference type="EMBL" id="MEYI01000007">
    <property type="protein sequence ID" value="OGD24295.1"/>
    <property type="molecule type" value="Genomic_DNA"/>
</dbReference>
<evidence type="ECO:0000313" key="3">
    <source>
        <dbReference type="EMBL" id="OGD24295.1"/>
    </source>
</evidence>
<reference evidence="3 4" key="1">
    <citation type="journal article" date="2016" name="Nat. Commun.">
        <title>Thousands of microbial genomes shed light on interconnected biogeochemical processes in an aquifer system.</title>
        <authorList>
            <person name="Anantharaman K."/>
            <person name="Brown C.T."/>
            <person name="Hug L.A."/>
            <person name="Sharon I."/>
            <person name="Castelle C.J."/>
            <person name="Probst A.J."/>
            <person name="Thomas B.C."/>
            <person name="Singh A."/>
            <person name="Wilkins M.J."/>
            <person name="Karaoz U."/>
            <person name="Brodie E.L."/>
            <person name="Williams K.H."/>
            <person name="Hubbard S.S."/>
            <person name="Banfield J.F."/>
        </authorList>
    </citation>
    <scope>NUCLEOTIDE SEQUENCE [LARGE SCALE GENOMIC DNA]</scope>
</reference>
<feature type="transmembrane region" description="Helical" evidence="2">
    <location>
        <begin position="7"/>
        <end position="25"/>
    </location>
</feature>
<keyword evidence="2" id="KW-0812">Transmembrane</keyword>
<name>A0A1F5B101_9BACT</name>
<keyword evidence="2" id="KW-1133">Transmembrane helix</keyword>
<accession>A0A1F5B101</accession>
<evidence type="ECO:0000256" key="2">
    <source>
        <dbReference type="SAM" id="Phobius"/>
    </source>
</evidence>
<dbReference type="Proteomes" id="UP000176639">
    <property type="component" value="Unassembled WGS sequence"/>
</dbReference>
<dbReference type="AlphaFoldDB" id="A0A1F5B101"/>
<proteinExistence type="predicted"/>
<evidence type="ECO:0000313" key="4">
    <source>
        <dbReference type="Proteomes" id="UP000176639"/>
    </source>
</evidence>
<evidence type="ECO:0000256" key="1">
    <source>
        <dbReference type="SAM" id="MobiDB-lite"/>
    </source>
</evidence>
<keyword evidence="2" id="KW-0472">Membrane</keyword>
<organism evidence="3 4">
    <name type="scientific">Candidatus Azambacteria bacterium RBG_16_47_10</name>
    <dbReference type="NCBI Taxonomy" id="1797292"/>
    <lineage>
        <taxon>Bacteria</taxon>
        <taxon>Candidatus Azamiibacteriota</taxon>
    </lineage>
</organism>
<comment type="caution">
    <text evidence="3">The sequence shown here is derived from an EMBL/GenBank/DDBJ whole genome shotgun (WGS) entry which is preliminary data.</text>
</comment>
<protein>
    <submittedName>
        <fullName evidence="3">Uncharacterized protein</fullName>
    </submittedName>
</protein>
<feature type="region of interest" description="Disordered" evidence="1">
    <location>
        <begin position="40"/>
        <end position="64"/>
    </location>
</feature>